<gene>
    <name evidence="3" type="ORF">Ae201684_006747</name>
</gene>
<feature type="domain" description="WRKY19-like zinc finger" evidence="2">
    <location>
        <begin position="267"/>
        <end position="290"/>
    </location>
</feature>
<dbReference type="EMBL" id="VJMJ01000084">
    <property type="protein sequence ID" value="KAF0737592.1"/>
    <property type="molecule type" value="Genomic_DNA"/>
</dbReference>
<sequence>MEVLAPVDDMKKANAQDAASAVNTSPDNSSDIHTVALSMLILKGDTRECSNESAIPNPPTTTPIFWNPRRVLPIAPKAKRKLNRPYATSGDPKLQAENIDPANGSICPLPSAESNEDSSIGDSTNENPYDSNTPSSQQRSAYLLSEESTLDESGLAKSNRARQRQMHVFCQVPACNEAATHVSRGLCAIHFKEKLDEGPADGAERRKWASKMHKKGSDVIICTFPRCTKGARSKGLCKRHGGGKRCGIPECTRSDQGGGFCIKHGGGRRCSVDGCKNSSQAKGLCKRHGGIRIERSKKLVG</sequence>
<evidence type="ECO:0000313" key="4">
    <source>
        <dbReference type="Proteomes" id="UP000481153"/>
    </source>
</evidence>
<feature type="region of interest" description="Disordered" evidence="1">
    <location>
        <begin position="76"/>
        <end position="158"/>
    </location>
</feature>
<feature type="domain" description="WRKY19-like zinc finger" evidence="2">
    <location>
        <begin position="222"/>
        <end position="242"/>
    </location>
</feature>
<dbReference type="VEuPathDB" id="FungiDB:AeMF1_015523"/>
<accession>A0A6G0XBU6</accession>
<proteinExistence type="predicted"/>
<name>A0A6G0XBU6_9STRA</name>
<dbReference type="AlphaFoldDB" id="A0A6G0XBU6"/>
<dbReference type="PANTHER" id="PTHR31827:SF1">
    <property type="entry name" value="EMB|CAB89363.1"/>
    <property type="match status" value="1"/>
</dbReference>
<dbReference type="InterPro" id="IPR056866">
    <property type="entry name" value="Znf_WRKY19"/>
</dbReference>
<keyword evidence="4" id="KW-1185">Reference proteome</keyword>
<dbReference type="Pfam" id="PF24906">
    <property type="entry name" value="Zf_WRKY19"/>
    <property type="match status" value="3"/>
</dbReference>
<protein>
    <recommendedName>
        <fullName evidence="2">WRKY19-like zinc finger domain-containing protein</fullName>
    </recommendedName>
</protein>
<dbReference type="PANTHER" id="PTHR31827">
    <property type="entry name" value="EMB|CAB89363.1"/>
    <property type="match status" value="1"/>
</dbReference>
<feature type="compositionally biased region" description="Polar residues" evidence="1">
    <location>
        <begin position="117"/>
        <end position="140"/>
    </location>
</feature>
<dbReference type="Proteomes" id="UP000481153">
    <property type="component" value="Unassembled WGS sequence"/>
</dbReference>
<evidence type="ECO:0000256" key="1">
    <source>
        <dbReference type="SAM" id="MobiDB-lite"/>
    </source>
</evidence>
<evidence type="ECO:0000313" key="3">
    <source>
        <dbReference type="EMBL" id="KAF0737592.1"/>
    </source>
</evidence>
<feature type="domain" description="WRKY19-like zinc finger" evidence="2">
    <location>
        <begin position="243"/>
        <end position="266"/>
    </location>
</feature>
<comment type="caution">
    <text evidence="3">The sequence shown here is derived from an EMBL/GenBank/DDBJ whole genome shotgun (WGS) entry which is preliminary data.</text>
</comment>
<reference evidence="3 4" key="1">
    <citation type="submission" date="2019-07" db="EMBL/GenBank/DDBJ databases">
        <title>Genomics analysis of Aphanomyces spp. identifies a new class of oomycete effector associated with host adaptation.</title>
        <authorList>
            <person name="Gaulin E."/>
        </authorList>
    </citation>
    <scope>NUCLEOTIDE SEQUENCE [LARGE SCALE GENOMIC DNA]</scope>
    <source>
        <strain evidence="3 4">ATCC 201684</strain>
    </source>
</reference>
<organism evidence="3 4">
    <name type="scientific">Aphanomyces euteiches</name>
    <dbReference type="NCBI Taxonomy" id="100861"/>
    <lineage>
        <taxon>Eukaryota</taxon>
        <taxon>Sar</taxon>
        <taxon>Stramenopiles</taxon>
        <taxon>Oomycota</taxon>
        <taxon>Saprolegniomycetes</taxon>
        <taxon>Saprolegniales</taxon>
        <taxon>Verrucalvaceae</taxon>
        <taxon>Aphanomyces</taxon>
    </lineage>
</organism>
<evidence type="ECO:0000259" key="2">
    <source>
        <dbReference type="Pfam" id="PF24906"/>
    </source>
</evidence>